<name>A0A6M4JAR3_9MOLU</name>
<reference evidence="1 2" key="1">
    <citation type="submission" date="2020-05" db="EMBL/GenBank/DDBJ databases">
        <title>Novel Mycoplasma species detected in Mirounga angustirostris (northern elephant seal) from the USA.</title>
        <authorList>
            <person name="Volokhov D.V."/>
        </authorList>
    </citation>
    <scope>NUCLEOTIDE SEQUENCE [LARGE SCALE GENOMIC DNA]</scope>
    <source>
        <strain evidence="1 2">Mirounga ES2806-GEN</strain>
    </source>
</reference>
<dbReference type="Proteomes" id="UP000500686">
    <property type="component" value="Chromosome"/>
</dbReference>
<evidence type="ECO:0000313" key="1">
    <source>
        <dbReference type="EMBL" id="QJR43485.1"/>
    </source>
</evidence>
<dbReference type="AlphaFoldDB" id="A0A6M4JAR3"/>
<dbReference type="EMBL" id="CP053096">
    <property type="protein sequence ID" value="QJR43485.1"/>
    <property type="molecule type" value="Genomic_DNA"/>
</dbReference>
<organism evidence="1 2">
    <name type="scientific">Mycoplasma miroungigenitalium</name>
    <dbReference type="NCBI Taxonomy" id="754515"/>
    <lineage>
        <taxon>Bacteria</taxon>
        <taxon>Bacillati</taxon>
        <taxon>Mycoplasmatota</taxon>
        <taxon>Mollicutes</taxon>
        <taxon>Mycoplasmataceae</taxon>
        <taxon>Mycoplasma</taxon>
    </lineage>
</organism>
<protein>
    <submittedName>
        <fullName evidence="1">Uncharacterized protein</fullName>
    </submittedName>
</protein>
<accession>A0A6M4JAR3</accession>
<proteinExistence type="predicted"/>
<sequence>MRLLTNEKNILKSIQIKIRPIAGSSKNAAEFTIENILNSSVIDDLDDVVVELPNNNDDIQKQKAKNKKLLISILAPLGLITLGISIALGWFIKVRYFDKKIK</sequence>
<gene>
    <name evidence="1" type="ORF">HLA87_01635</name>
</gene>
<dbReference type="KEGG" id="mmir:HLA87_01635"/>
<evidence type="ECO:0000313" key="2">
    <source>
        <dbReference type="Proteomes" id="UP000500686"/>
    </source>
</evidence>
<keyword evidence="2" id="KW-1185">Reference proteome</keyword>